<dbReference type="GO" id="GO:0033014">
    <property type="term" value="P:tetrapyrrole biosynthetic process"/>
    <property type="evidence" value="ECO:0007669"/>
    <property type="project" value="InterPro"/>
</dbReference>
<evidence type="ECO:0000313" key="3">
    <source>
        <dbReference type="Proteomes" id="UP000197361"/>
    </source>
</evidence>
<protein>
    <recommendedName>
        <fullName evidence="1">Tetrapyrrole biosynthesis uroporphyrinogen III synthase domain-containing protein</fullName>
    </recommendedName>
</protein>
<proteinExistence type="predicted"/>
<accession>A0A246JXQ1</accession>
<dbReference type="InterPro" id="IPR003754">
    <property type="entry name" value="4pyrrol_synth_uPrphyn_synth"/>
</dbReference>
<dbReference type="SUPFAM" id="SSF69618">
    <property type="entry name" value="HemD-like"/>
    <property type="match status" value="1"/>
</dbReference>
<organism evidence="2 3">
    <name type="scientific">Sphingopyxis bauzanensis</name>
    <dbReference type="NCBI Taxonomy" id="651663"/>
    <lineage>
        <taxon>Bacteria</taxon>
        <taxon>Pseudomonadati</taxon>
        <taxon>Pseudomonadota</taxon>
        <taxon>Alphaproteobacteria</taxon>
        <taxon>Sphingomonadales</taxon>
        <taxon>Sphingomonadaceae</taxon>
        <taxon>Sphingopyxis</taxon>
    </lineage>
</organism>
<dbReference type="Pfam" id="PF02602">
    <property type="entry name" value="HEM4"/>
    <property type="match status" value="1"/>
</dbReference>
<feature type="domain" description="Tetrapyrrole biosynthesis uroporphyrinogen III synthase" evidence="1">
    <location>
        <begin position="35"/>
        <end position="241"/>
    </location>
</feature>
<keyword evidence="3" id="KW-1185">Reference proteome</keyword>
<dbReference type="InterPro" id="IPR036108">
    <property type="entry name" value="4pyrrol_syn_uPrphyn_synt_sf"/>
</dbReference>
<dbReference type="Proteomes" id="UP000197361">
    <property type="component" value="Unassembled WGS sequence"/>
</dbReference>
<comment type="caution">
    <text evidence="2">The sequence shown here is derived from an EMBL/GenBank/DDBJ whole genome shotgun (WGS) entry which is preliminary data.</text>
</comment>
<evidence type="ECO:0000259" key="1">
    <source>
        <dbReference type="Pfam" id="PF02602"/>
    </source>
</evidence>
<reference evidence="2 3" key="1">
    <citation type="journal article" date="2010" name="Int. J. Syst. Evol. Microbiol.">
        <title>Sphingopyxis bauzanensis sp. nov., a psychrophilic bacterium isolated from soil.</title>
        <authorList>
            <person name="Zhang D.C."/>
            <person name="Liu H.C."/>
            <person name="Xin Y.H."/>
            <person name="Zhou Y.G."/>
            <person name="Schinner F."/>
            <person name="Margesin R."/>
        </authorList>
    </citation>
    <scope>NUCLEOTIDE SEQUENCE [LARGE SCALE GENOMIC DNA]</scope>
    <source>
        <strain evidence="2 3">DSM 22271</strain>
    </source>
</reference>
<dbReference type="EMBL" id="NISK01000002">
    <property type="protein sequence ID" value="OWQ97312.1"/>
    <property type="molecule type" value="Genomic_DNA"/>
</dbReference>
<name>A0A246JXQ1_9SPHN</name>
<sequence>MRRFLLAKRDARDGSAMTKELVWVTRTDPFNRLTAKRLAGAGYDPLSAPALRVVAMPARPLTAVPDALVFTSLNGVRMHRFSPALANLPVFAVGDHSARFARGRGYSRVTSAAGNIADLCGAIRLGLNAPAEILHVGAVSPAGNLAAMLGSSYRVRRLPVYDIEESDPRDLEWIAGRLEAIGHIIVHSPRAGRHVARWLGADMPDWTGVAHCISPAAAEPFRALPRITARISHRPDERSLLSALVENRRQGSSIAAAAHGFDRSGGCRQVRMVESGHA</sequence>
<evidence type="ECO:0000313" key="2">
    <source>
        <dbReference type="EMBL" id="OWQ97312.1"/>
    </source>
</evidence>
<dbReference type="GO" id="GO:0004852">
    <property type="term" value="F:uroporphyrinogen-III synthase activity"/>
    <property type="evidence" value="ECO:0007669"/>
    <property type="project" value="InterPro"/>
</dbReference>
<gene>
    <name evidence="2" type="ORF">CDQ92_09735</name>
</gene>
<dbReference type="Gene3D" id="3.40.50.10090">
    <property type="match status" value="2"/>
</dbReference>
<dbReference type="AlphaFoldDB" id="A0A246JXQ1"/>
<dbReference type="CDD" id="cd06578">
    <property type="entry name" value="HemD"/>
    <property type="match status" value="1"/>
</dbReference>